<sequence>MVSEVKLSFLMVLVIVLVAVVAAHEGHHHMAPVEPPSSHATCVLVVCMVVAAQYEEGDGSSNSGMPNMPNMADGPAPHTSASPTTLTYSAILTVILPFLLTFLAAKDRI</sequence>
<feature type="chain" id="PRO_5035784404" description="Transmembrane protein" evidence="3">
    <location>
        <begin position="24"/>
        <end position="109"/>
    </location>
</feature>
<evidence type="ECO:0000256" key="2">
    <source>
        <dbReference type="SAM" id="Phobius"/>
    </source>
</evidence>
<reference evidence="4 5" key="1">
    <citation type="submission" date="2020-05" db="EMBL/GenBank/DDBJ databases">
        <title>Vigna angularis (adzuki bean) Var. LongXiaoDou No. 4 denovo assembly.</title>
        <authorList>
            <person name="Xiang H."/>
        </authorList>
    </citation>
    <scope>NUCLEOTIDE SEQUENCE [LARGE SCALE GENOMIC DNA]</scope>
    <source>
        <tissue evidence="4">Leaf</tissue>
    </source>
</reference>
<keyword evidence="2" id="KW-1133">Transmembrane helix</keyword>
<feature type="transmembrane region" description="Helical" evidence="2">
    <location>
        <begin position="86"/>
        <end position="105"/>
    </location>
</feature>
<protein>
    <recommendedName>
        <fullName evidence="6">Transmembrane protein</fullName>
    </recommendedName>
</protein>
<accession>A0A8T0JM28</accession>
<gene>
    <name evidence="4" type="ORF">HKW66_Vig0241560</name>
</gene>
<feature type="signal peptide" evidence="3">
    <location>
        <begin position="1"/>
        <end position="23"/>
    </location>
</feature>
<dbReference type="EMBL" id="JABFOF010000010">
    <property type="protein sequence ID" value="KAG2376526.1"/>
    <property type="molecule type" value="Genomic_DNA"/>
</dbReference>
<proteinExistence type="predicted"/>
<evidence type="ECO:0000313" key="4">
    <source>
        <dbReference type="EMBL" id="KAG2376526.1"/>
    </source>
</evidence>
<evidence type="ECO:0000256" key="3">
    <source>
        <dbReference type="SAM" id="SignalP"/>
    </source>
</evidence>
<dbReference type="Proteomes" id="UP000743370">
    <property type="component" value="Unassembled WGS sequence"/>
</dbReference>
<keyword evidence="3" id="KW-0732">Signal</keyword>
<comment type="caution">
    <text evidence="4">The sequence shown here is derived from an EMBL/GenBank/DDBJ whole genome shotgun (WGS) entry which is preliminary data.</text>
</comment>
<evidence type="ECO:0000313" key="5">
    <source>
        <dbReference type="Proteomes" id="UP000743370"/>
    </source>
</evidence>
<name>A0A8T0JM28_PHAAN</name>
<feature type="region of interest" description="Disordered" evidence="1">
    <location>
        <begin position="58"/>
        <end position="79"/>
    </location>
</feature>
<dbReference type="AlphaFoldDB" id="A0A8T0JM28"/>
<organism evidence="4 5">
    <name type="scientific">Phaseolus angularis</name>
    <name type="common">Azuki bean</name>
    <name type="synonym">Vigna angularis</name>
    <dbReference type="NCBI Taxonomy" id="3914"/>
    <lineage>
        <taxon>Eukaryota</taxon>
        <taxon>Viridiplantae</taxon>
        <taxon>Streptophyta</taxon>
        <taxon>Embryophyta</taxon>
        <taxon>Tracheophyta</taxon>
        <taxon>Spermatophyta</taxon>
        <taxon>Magnoliopsida</taxon>
        <taxon>eudicotyledons</taxon>
        <taxon>Gunneridae</taxon>
        <taxon>Pentapetalae</taxon>
        <taxon>rosids</taxon>
        <taxon>fabids</taxon>
        <taxon>Fabales</taxon>
        <taxon>Fabaceae</taxon>
        <taxon>Papilionoideae</taxon>
        <taxon>50 kb inversion clade</taxon>
        <taxon>NPAAA clade</taxon>
        <taxon>indigoferoid/millettioid clade</taxon>
        <taxon>Phaseoleae</taxon>
        <taxon>Vigna</taxon>
    </lineage>
</organism>
<keyword evidence="2" id="KW-0812">Transmembrane</keyword>
<evidence type="ECO:0008006" key="6">
    <source>
        <dbReference type="Google" id="ProtNLM"/>
    </source>
</evidence>
<evidence type="ECO:0000256" key="1">
    <source>
        <dbReference type="SAM" id="MobiDB-lite"/>
    </source>
</evidence>
<keyword evidence="2" id="KW-0472">Membrane</keyword>